<evidence type="ECO:0000256" key="4">
    <source>
        <dbReference type="ARBA" id="ARBA00022816"/>
    </source>
</evidence>
<keyword evidence="5" id="KW-0653">Protein transport</keyword>
<evidence type="ECO:0000259" key="10">
    <source>
        <dbReference type="Pfam" id="PF08801"/>
    </source>
</evidence>
<gene>
    <name evidence="11" type="ORF">B0T19DRAFT_88999</name>
</gene>
<comment type="caution">
    <text evidence="11">The sequence shown here is derived from an EMBL/GenBank/DDBJ whole genome shotgun (WGS) entry which is preliminary data.</text>
</comment>
<feature type="compositionally biased region" description="Polar residues" evidence="8">
    <location>
        <begin position="23"/>
        <end position="32"/>
    </location>
</feature>
<dbReference type="Gene3D" id="1.20.58.1380">
    <property type="match status" value="1"/>
</dbReference>
<keyword evidence="4" id="KW-0509">mRNA transport</keyword>
<dbReference type="Pfam" id="PF03177">
    <property type="entry name" value="Nucleoporin_C"/>
    <property type="match status" value="1"/>
</dbReference>
<protein>
    <submittedName>
        <fullName evidence="11">Non-repetitive/WGA-negative nucleoporin C-terminal-domain-containing protein</fullName>
    </submittedName>
</protein>
<keyword evidence="6" id="KW-0811">Translocation</keyword>
<dbReference type="InterPro" id="IPR037624">
    <property type="entry name" value="Nup133-like"/>
</dbReference>
<proteinExistence type="inferred from homology"/>
<dbReference type="InterPro" id="IPR014908">
    <property type="entry name" value="Nucleoporin_Nup133/Nup155_N"/>
</dbReference>
<dbReference type="Pfam" id="PF08801">
    <property type="entry name" value="Nucleoporin_N"/>
    <property type="match status" value="1"/>
</dbReference>
<accession>A0AAE0MGQ8</accession>
<dbReference type="GO" id="GO:0017056">
    <property type="term" value="F:structural constituent of nuclear pore"/>
    <property type="evidence" value="ECO:0007669"/>
    <property type="project" value="InterPro"/>
</dbReference>
<comment type="subcellular location">
    <subcellularLocation>
        <location evidence="1">Nucleus envelope</location>
    </subcellularLocation>
</comment>
<evidence type="ECO:0000256" key="5">
    <source>
        <dbReference type="ARBA" id="ARBA00022927"/>
    </source>
</evidence>
<dbReference type="SUPFAM" id="SSF117289">
    <property type="entry name" value="Nucleoporin domain"/>
    <property type="match status" value="1"/>
</dbReference>
<dbReference type="PANTHER" id="PTHR13405:SF11">
    <property type="entry name" value="NUCLEAR PORE COMPLEX PROTEIN NUP133"/>
    <property type="match status" value="1"/>
</dbReference>
<evidence type="ECO:0000256" key="1">
    <source>
        <dbReference type="ARBA" id="ARBA00004259"/>
    </source>
</evidence>
<organism evidence="11 12">
    <name type="scientific">Cercophora scortea</name>
    <dbReference type="NCBI Taxonomy" id="314031"/>
    <lineage>
        <taxon>Eukaryota</taxon>
        <taxon>Fungi</taxon>
        <taxon>Dikarya</taxon>
        <taxon>Ascomycota</taxon>
        <taxon>Pezizomycotina</taxon>
        <taxon>Sordariomycetes</taxon>
        <taxon>Sordariomycetidae</taxon>
        <taxon>Sordariales</taxon>
        <taxon>Lasiosphaeriaceae</taxon>
        <taxon>Cercophora</taxon>
    </lineage>
</organism>
<keyword evidence="12" id="KW-1185">Reference proteome</keyword>
<dbReference type="EMBL" id="JAUEPO010000002">
    <property type="protein sequence ID" value="KAK3331922.1"/>
    <property type="molecule type" value="Genomic_DNA"/>
</dbReference>
<dbReference type="GO" id="GO:0006606">
    <property type="term" value="P:protein import into nucleus"/>
    <property type="evidence" value="ECO:0007669"/>
    <property type="project" value="TreeGrafter"/>
</dbReference>
<dbReference type="PANTHER" id="PTHR13405">
    <property type="entry name" value="NUCLEAR PORE COMPLEX PROTEIN NUP133"/>
    <property type="match status" value="1"/>
</dbReference>
<evidence type="ECO:0000256" key="3">
    <source>
        <dbReference type="ARBA" id="ARBA00022448"/>
    </source>
</evidence>
<evidence type="ECO:0000256" key="8">
    <source>
        <dbReference type="SAM" id="MobiDB-lite"/>
    </source>
</evidence>
<dbReference type="InterPro" id="IPR015943">
    <property type="entry name" value="WD40/YVTN_repeat-like_dom_sf"/>
</dbReference>
<feature type="domain" description="Nucleoporin Nup133/Nup155-like N-terminal" evidence="10">
    <location>
        <begin position="107"/>
        <end position="563"/>
    </location>
</feature>
<feature type="region of interest" description="Disordered" evidence="8">
    <location>
        <begin position="1"/>
        <end position="56"/>
    </location>
</feature>
<evidence type="ECO:0000313" key="11">
    <source>
        <dbReference type="EMBL" id="KAK3331922.1"/>
    </source>
</evidence>
<dbReference type="GO" id="GO:0031080">
    <property type="term" value="C:nuclear pore outer ring"/>
    <property type="evidence" value="ECO:0007669"/>
    <property type="project" value="TreeGrafter"/>
</dbReference>
<evidence type="ECO:0000256" key="2">
    <source>
        <dbReference type="ARBA" id="ARBA00005569"/>
    </source>
</evidence>
<comment type="similarity">
    <text evidence="2">Belongs to the nucleoporin Nup133 family.</text>
</comment>
<evidence type="ECO:0000256" key="7">
    <source>
        <dbReference type="ARBA" id="ARBA00023242"/>
    </source>
</evidence>
<dbReference type="GO" id="GO:0000972">
    <property type="term" value="P:transcription-dependent tethering of RNA polymerase II gene DNA at nuclear periphery"/>
    <property type="evidence" value="ECO:0007669"/>
    <property type="project" value="TreeGrafter"/>
</dbReference>
<name>A0AAE0MGQ8_9PEZI</name>
<reference evidence="11" key="2">
    <citation type="submission" date="2023-06" db="EMBL/GenBank/DDBJ databases">
        <authorList>
            <consortium name="Lawrence Berkeley National Laboratory"/>
            <person name="Haridas S."/>
            <person name="Hensen N."/>
            <person name="Bonometti L."/>
            <person name="Westerberg I."/>
            <person name="Brannstrom I.O."/>
            <person name="Guillou S."/>
            <person name="Cros-Aarteil S."/>
            <person name="Calhoun S."/>
            <person name="Kuo A."/>
            <person name="Mondo S."/>
            <person name="Pangilinan J."/>
            <person name="Riley R."/>
            <person name="Labutti K."/>
            <person name="Andreopoulos B."/>
            <person name="Lipzen A."/>
            <person name="Chen C."/>
            <person name="Yanf M."/>
            <person name="Daum C."/>
            <person name="Ng V."/>
            <person name="Clum A."/>
            <person name="Steindorff A."/>
            <person name="Ohm R."/>
            <person name="Martin F."/>
            <person name="Silar P."/>
            <person name="Natvig D."/>
            <person name="Lalanne C."/>
            <person name="Gautier V."/>
            <person name="Ament-Velasquez S.L."/>
            <person name="Kruys A."/>
            <person name="Hutchinson M.I."/>
            <person name="Powell A.J."/>
            <person name="Barry K."/>
            <person name="Miller A.N."/>
            <person name="Grigoriev I.V."/>
            <person name="Debuchy R."/>
            <person name="Gladieux P."/>
            <person name="Thoren M.H."/>
            <person name="Johannesson H."/>
        </authorList>
    </citation>
    <scope>NUCLEOTIDE SEQUENCE</scope>
    <source>
        <strain evidence="11">SMH4131-1</strain>
    </source>
</reference>
<keyword evidence="7" id="KW-0539">Nucleus</keyword>
<sequence>MFSPALHEGPSKGTRSNRRRQRPLSSDASVQQPKAKRQRLPLAENTFSNPDAPPEMFEVKSDKVDLLGIKRDGIENAGVPRRELSVRAKKPKAGERASKGDGSIVLTSNNAYTVSKLPALPDRLRADAQNQQHGAVYSANGYALNLTHTHAFVWPYTSTSPSPETFTFALPYPSKHATDPLPLGCLVTPSASSEEPGLVIVMPVSGKIAYWESISSAATLDFIRQQRTGVEDSISGMFSGEHVVQIVNAESAGFVLVFSSGRLAYMNVRDGHGRPGITVQFLRNGPSSHSGGFLGSIRHALSASSLRGDIAAVRASYGTKVGERVMVAATTKGKLHSWKVHRGGHHEFLAEVDVRDDLVAAIQQADPAAGSLPQDLFEVLDFAFVPRGLEKKYVDSNRLCEALSHDDDSLQHILLLASFSSKRQSRYSIVEVVLSPKGFRVATVRPLNSYISPVRASAPQKPRIYLPRPALVAFVVFDRAVVIASLAALPDSPEAQLQEDSHIVPSTFEDVIDFQDDDRVQIVGSGIEEPFSNGHAQDELRAHRHKTKNPAAVLLVQGVGTVRVAINDVDRFASDKPPEVTAKSKLEQAVFFGVKEDNPLVFQGRRSLPFSSQEIGNAAIELSHEIVSSKTPFIVNLPASLENNMRTRVTYLERLISHLNALDNLELETRDRWTLLYDAEKMTVATWIWQKNEEFIAQRPKGDKKNLISETAVYINEHQKTEPNPTIGEVDPVRHWFIHDVWRLDIFVAWGYQIIKYAWTERLTDEAGINRLLWEAVTINNGAIREAHQYRRANELLYGVDSRKPASGLGIAEPWTATHFITNNLKRLIEFTYQWLDTYYMQSPDNPPVDRKLLESIRELLPDLTQRYFVALVEYSGWAKKSDDLQVQQMAKTYNDTLQRDKYEKILKLKDYGLWDEAIELATKHEAFDSLADVIVQQILALEAAAASRGTTSSQAKEELQLVDTKKRQMGALFDKYKQKFAFCAYEALLESSGVQAVLDFPYDIRGFATDFLRAKPELAKISWINDVEREKDIDHASDTLLSLGLTREQQVWNKKIELSLGKLALLADESAPSVHSSGTQSDREAKNDANLIKIDKELSIIKIQDSLYSMILPTIQDAVDESAELELAIKEHGRLILKKHKALVQLFEDAMGRLVKHEALQPLTLIDLLTLIYLHPGHFDIIGDQFYLALKVAKYGLKGDERTNAERLIWRRCFIRDDWKRVNETNEKNDLDQLAVVGETTTYRTLFAIIDEEHGDESFRPYVKPSEALGVFVDSLDRRFDNMDDGFKNKLLEAMKWEDSKLRIFIEKNQLEKWYQTTRECAENTVESAYHRLTKEKASSQMPEEAEESRGLFGNGNVKASFERTEAGRVNLFGV</sequence>
<evidence type="ECO:0000259" key="9">
    <source>
        <dbReference type="Pfam" id="PF03177"/>
    </source>
</evidence>
<dbReference type="Gene3D" id="2.130.10.10">
    <property type="entry name" value="YVTN repeat-like/Quinoprotein amine dehydrogenase"/>
    <property type="match status" value="1"/>
</dbReference>
<keyword evidence="3" id="KW-0813">Transport</keyword>
<feature type="domain" description="Nucleoporin Nup133/Nup155-like C-terminal" evidence="9">
    <location>
        <begin position="675"/>
        <end position="1318"/>
    </location>
</feature>
<dbReference type="GO" id="GO:0016973">
    <property type="term" value="P:poly(A)+ mRNA export from nucleus"/>
    <property type="evidence" value="ECO:0007669"/>
    <property type="project" value="TreeGrafter"/>
</dbReference>
<dbReference type="FunFam" id="2.130.10.10:FF:001057">
    <property type="entry name" value="Nuclear pore complex subunit Nup133, putative"/>
    <property type="match status" value="1"/>
</dbReference>
<dbReference type="Proteomes" id="UP001286456">
    <property type="component" value="Unassembled WGS sequence"/>
</dbReference>
<evidence type="ECO:0000313" key="12">
    <source>
        <dbReference type="Proteomes" id="UP001286456"/>
    </source>
</evidence>
<dbReference type="InterPro" id="IPR007187">
    <property type="entry name" value="Nucleoporin_Nup133/Nup155_C"/>
</dbReference>
<evidence type="ECO:0000256" key="6">
    <source>
        <dbReference type="ARBA" id="ARBA00023010"/>
    </source>
</evidence>
<reference evidence="11" key="1">
    <citation type="journal article" date="2023" name="Mol. Phylogenet. Evol.">
        <title>Genome-scale phylogeny and comparative genomics of the fungal order Sordariales.</title>
        <authorList>
            <person name="Hensen N."/>
            <person name="Bonometti L."/>
            <person name="Westerberg I."/>
            <person name="Brannstrom I.O."/>
            <person name="Guillou S."/>
            <person name="Cros-Aarteil S."/>
            <person name="Calhoun S."/>
            <person name="Haridas S."/>
            <person name="Kuo A."/>
            <person name="Mondo S."/>
            <person name="Pangilinan J."/>
            <person name="Riley R."/>
            <person name="LaButti K."/>
            <person name="Andreopoulos B."/>
            <person name="Lipzen A."/>
            <person name="Chen C."/>
            <person name="Yan M."/>
            <person name="Daum C."/>
            <person name="Ng V."/>
            <person name="Clum A."/>
            <person name="Steindorff A."/>
            <person name="Ohm R.A."/>
            <person name="Martin F."/>
            <person name="Silar P."/>
            <person name="Natvig D.O."/>
            <person name="Lalanne C."/>
            <person name="Gautier V."/>
            <person name="Ament-Velasquez S.L."/>
            <person name="Kruys A."/>
            <person name="Hutchinson M.I."/>
            <person name="Powell A.J."/>
            <person name="Barry K."/>
            <person name="Miller A.N."/>
            <person name="Grigoriev I.V."/>
            <person name="Debuchy R."/>
            <person name="Gladieux P."/>
            <person name="Hiltunen Thoren M."/>
            <person name="Johannesson H."/>
        </authorList>
    </citation>
    <scope>NUCLEOTIDE SEQUENCE</scope>
    <source>
        <strain evidence="11">SMH4131-1</strain>
    </source>
</reference>